<reference evidence="2" key="1">
    <citation type="submission" date="2022-01" db="EMBL/GenBank/DDBJ databases">
        <title>Nocardioidaceae gen. sp. A5X3R13.</title>
        <authorList>
            <person name="Lopez Marin M.A."/>
            <person name="Uhlik O."/>
        </authorList>
    </citation>
    <scope>NUCLEOTIDE SEQUENCE</scope>
    <source>
        <strain evidence="2">A5X3R13</strain>
    </source>
</reference>
<dbReference type="SUPFAM" id="SSF51735">
    <property type="entry name" value="NAD(P)-binding Rossmann-fold domains"/>
    <property type="match status" value="1"/>
</dbReference>
<keyword evidence="3" id="KW-1185">Reference proteome</keyword>
<dbReference type="InterPro" id="IPR050177">
    <property type="entry name" value="Lipid_A_modif_metabolic_enz"/>
</dbReference>
<dbReference type="KEGG" id="sgrg:L0C25_07685"/>
<name>A0AA46TL67_9ACTN</name>
<accession>A0AA46TL67</accession>
<dbReference type="EMBL" id="CP094970">
    <property type="protein sequence ID" value="UYM06947.1"/>
    <property type="molecule type" value="Genomic_DNA"/>
</dbReference>
<dbReference type="InterPro" id="IPR036291">
    <property type="entry name" value="NAD(P)-bd_dom_sf"/>
</dbReference>
<evidence type="ECO:0000313" key="3">
    <source>
        <dbReference type="Proteomes" id="UP001164390"/>
    </source>
</evidence>
<evidence type="ECO:0000259" key="1">
    <source>
        <dbReference type="Pfam" id="PF01370"/>
    </source>
</evidence>
<dbReference type="RefSeq" id="WP_271635881.1">
    <property type="nucleotide sequence ID" value="NZ_CP094970.1"/>
</dbReference>
<protein>
    <submittedName>
        <fullName evidence="2">NAD-dependent epimerase/dehydratase family protein</fullName>
    </submittedName>
</protein>
<dbReference type="PANTHER" id="PTHR43245">
    <property type="entry name" value="BIFUNCTIONAL POLYMYXIN RESISTANCE PROTEIN ARNA"/>
    <property type="match status" value="1"/>
</dbReference>
<dbReference type="Proteomes" id="UP001164390">
    <property type="component" value="Chromosome"/>
</dbReference>
<gene>
    <name evidence="2" type="ORF">L0C25_07685</name>
</gene>
<dbReference type="Pfam" id="PF01370">
    <property type="entry name" value="Epimerase"/>
    <property type="match status" value="1"/>
</dbReference>
<feature type="domain" description="NAD-dependent epimerase/dehydratase" evidence="1">
    <location>
        <begin position="5"/>
        <end position="229"/>
    </location>
</feature>
<dbReference type="InterPro" id="IPR001509">
    <property type="entry name" value="Epimerase_deHydtase"/>
</dbReference>
<evidence type="ECO:0000313" key="2">
    <source>
        <dbReference type="EMBL" id="UYM06947.1"/>
    </source>
</evidence>
<organism evidence="2 3">
    <name type="scientific">Solicola gregarius</name>
    <dbReference type="NCBI Taxonomy" id="2908642"/>
    <lineage>
        <taxon>Bacteria</taxon>
        <taxon>Bacillati</taxon>
        <taxon>Actinomycetota</taxon>
        <taxon>Actinomycetes</taxon>
        <taxon>Propionibacteriales</taxon>
        <taxon>Nocardioidaceae</taxon>
        <taxon>Solicola</taxon>
    </lineage>
</organism>
<dbReference type="Gene3D" id="3.40.50.720">
    <property type="entry name" value="NAD(P)-binding Rossmann-like Domain"/>
    <property type="match status" value="1"/>
</dbReference>
<proteinExistence type="predicted"/>
<sequence>MGRVVLVTGVSRDLGARFARLLATAPDVDKVVGLDVYPPRIDLTGVKYVRADIRTPVVGKVLAVEEVDTVVHLGVGPVGNGPRGPVKELNVIGTMQLLAACQRAPGVERFVLQSAGAVYGTSSRNVAMFTESMPPKGGVSSGYPKDLIEVEGYVRGFGRRRPDVSITTLRMAMVISPTVDTVLASYFRLPAIPGVLGFDPRMQFLHEEDALEVLRLATISERPGTFNVAGPGPMMLSQIARRLRRPLLRIPAPAFGTVTPTIGRVAGISLPGDLRPYFMHGRGLDTTALREIFGYEPKWTTEEIIDAFAATLEPGPLAFVGSARG</sequence>
<dbReference type="PANTHER" id="PTHR43245:SF52">
    <property type="entry name" value="NAD-DEPENDENT EPIMERASE_DEHYDRATASE"/>
    <property type="match status" value="1"/>
</dbReference>
<dbReference type="AlphaFoldDB" id="A0AA46TL67"/>